<dbReference type="Pfam" id="PF00646">
    <property type="entry name" value="F-box"/>
    <property type="match status" value="1"/>
</dbReference>
<organism evidence="2">
    <name type="scientific">Aegilops tauschii</name>
    <name type="common">Tausch's goatgrass</name>
    <name type="synonym">Aegilops squarrosa</name>
    <dbReference type="NCBI Taxonomy" id="37682"/>
    <lineage>
        <taxon>Eukaryota</taxon>
        <taxon>Viridiplantae</taxon>
        <taxon>Streptophyta</taxon>
        <taxon>Embryophyta</taxon>
        <taxon>Tracheophyta</taxon>
        <taxon>Spermatophyta</taxon>
        <taxon>Magnoliopsida</taxon>
        <taxon>Liliopsida</taxon>
        <taxon>Poales</taxon>
        <taxon>Poaceae</taxon>
        <taxon>BOP clade</taxon>
        <taxon>Pooideae</taxon>
        <taxon>Triticodae</taxon>
        <taxon>Triticeae</taxon>
        <taxon>Triticinae</taxon>
        <taxon>Aegilops</taxon>
    </lineage>
</organism>
<reference evidence="2" key="1">
    <citation type="submission" date="2015-06" db="UniProtKB">
        <authorList>
            <consortium name="EnsemblPlants"/>
        </authorList>
    </citation>
    <scope>IDENTIFICATION</scope>
</reference>
<dbReference type="InterPro" id="IPR001810">
    <property type="entry name" value="F-box_dom"/>
</dbReference>
<proteinExistence type="predicted"/>
<dbReference type="ExpressionAtlas" id="M8BYB5">
    <property type="expression patterns" value="baseline"/>
</dbReference>
<dbReference type="AlphaFoldDB" id="M8BYB5"/>
<accession>M8BYB5</accession>
<dbReference type="EnsemblPlants" id="EMT11804">
    <property type="protein sequence ID" value="EMT11804"/>
    <property type="gene ID" value="F775_01869"/>
</dbReference>
<dbReference type="PANTHER" id="PTHR32133">
    <property type="entry name" value="OS07G0120400 PROTEIN"/>
    <property type="match status" value="1"/>
</dbReference>
<protein>
    <recommendedName>
        <fullName evidence="1">F-box domain-containing protein</fullName>
    </recommendedName>
</protein>
<dbReference type="InterPro" id="IPR036047">
    <property type="entry name" value="F-box-like_dom_sf"/>
</dbReference>
<dbReference type="SUPFAM" id="SSF81383">
    <property type="entry name" value="F-box domain"/>
    <property type="match status" value="1"/>
</dbReference>
<name>M8BYB5_AEGTA</name>
<sequence length="389" mass="43309">MDDMVEEILLRFPSEDPGRLFRASLVSKPWRSLLTSFAFSRRYRQFHRTLPLLGFFVNNNFGGSRFSPLSPTSPFLPFRSDGRTLVVVDSRHGLVLLKVNLLWEGENPTLIVWDPVGRRQWELPPPDMAHTTNTYNDAAVLCAADGCDHLGCSGGPFLVAYMRTDLYGAVYASVFSSQTRAWSLVTSCQGPGVYFRIISGKLKAFVGNALYFMCDPPPMTTILRCDLVSQELSMIDGPNVKWDDYVLMTTDDGGLGCAYVDRFSSMCLWSMETHPDGAVAWINHNAVGLEKLLPSPVTRVINVISFAAGVGVFFLKTEDGIFTIELKSGRVKMVSKSGRVKMVSTSRFGVTPGCGAWWRSRKYVHPLGVLRHLSLYVVLGMLITPPRIM</sequence>
<evidence type="ECO:0000259" key="1">
    <source>
        <dbReference type="Pfam" id="PF00646"/>
    </source>
</evidence>
<dbReference type="PANTHER" id="PTHR32133:SF309">
    <property type="entry name" value="F-BOX DOMAIN-CONTAINING PROTEIN"/>
    <property type="match status" value="1"/>
</dbReference>
<evidence type="ECO:0000313" key="2">
    <source>
        <dbReference type="EnsemblPlants" id="EMT11804"/>
    </source>
</evidence>
<feature type="domain" description="F-box" evidence="1">
    <location>
        <begin position="2"/>
        <end position="39"/>
    </location>
</feature>